<accession>A0AAV4BJR0</accession>
<dbReference type="CDD" id="cd01258">
    <property type="entry name" value="PHsplit_syntrophin"/>
    <property type="match status" value="1"/>
</dbReference>
<dbReference type="CDD" id="cd06801">
    <property type="entry name" value="PDZ_syntrophin-like"/>
    <property type="match status" value="1"/>
</dbReference>
<dbReference type="InterPro" id="IPR001478">
    <property type="entry name" value="PDZ"/>
</dbReference>
<dbReference type="InterPro" id="IPR055108">
    <property type="entry name" value="Syntrophin_4th"/>
</dbReference>
<evidence type="ECO:0000256" key="8">
    <source>
        <dbReference type="ARBA" id="ARBA00022837"/>
    </source>
</evidence>
<name>A0AAV4BJR0_9GAST</name>
<dbReference type="GO" id="GO:0070161">
    <property type="term" value="C:anchoring junction"/>
    <property type="evidence" value="ECO:0007669"/>
    <property type="project" value="UniProtKB-SubCell"/>
</dbReference>
<comment type="subcellular location">
    <subcellularLocation>
        <location evidence="3">Cell junction</location>
    </subcellularLocation>
    <subcellularLocation>
        <location evidence="2">Cytoplasm</location>
        <location evidence="2">Cytoskeleton</location>
    </subcellularLocation>
    <subcellularLocation>
        <location evidence="1">Endomembrane system</location>
        <topology evidence="1">Peripheral membrane protein</topology>
    </subcellularLocation>
</comment>
<dbReference type="AlphaFoldDB" id="A0AAV4BJR0"/>
<dbReference type="PANTHER" id="PTHR10554:SF12">
    <property type="entry name" value="IP02644P"/>
    <property type="match status" value="1"/>
</dbReference>
<dbReference type="GO" id="GO:0003779">
    <property type="term" value="F:actin binding"/>
    <property type="evidence" value="ECO:0007669"/>
    <property type="project" value="UniProtKB-KW"/>
</dbReference>
<dbReference type="EMBL" id="BLXT01005070">
    <property type="protein sequence ID" value="GFO19632.1"/>
    <property type="molecule type" value="Genomic_DNA"/>
</dbReference>
<dbReference type="SUPFAM" id="SSF50729">
    <property type="entry name" value="PH domain-like"/>
    <property type="match status" value="1"/>
</dbReference>
<dbReference type="PROSITE" id="PS50106">
    <property type="entry name" value="PDZ"/>
    <property type="match status" value="1"/>
</dbReference>
<dbReference type="InterPro" id="IPR036034">
    <property type="entry name" value="PDZ_sf"/>
</dbReference>
<dbReference type="Gene3D" id="2.30.42.10">
    <property type="match status" value="1"/>
</dbReference>
<keyword evidence="10" id="KW-0965">Cell junction</keyword>
<sequence length="578" mass="63600">MFPWDDRGDGHPSDTTLLNTLAPVLVAHGLLTHVCYKETSALRIREHYDLVNSSLGALSGTDIGDHGPPLKPALGRIIKMANGMPRSGAFEVFLRQQWCPVSVTLHEESLTLTLTENPDQVAATNGSVDNGHGLANGNAELPESITGQKRFVRVVKEEQHGLGISIKGGRENRMPILISKIFKSMAADRTERLYVGDAILSVNGEDLREATHDDAVKALKKAGRVVEMEVKYLREVTPYFRKSSPLMELGWGTQDSAHKEVGAGASGGGGGGNNKTSWSETKTLPLKLCYLCRNLTMPDQEKRTLELHAPDGKGVCTLRMPDPATASDWFNALHSNVMMLTRQAIEDANSMLASAPNQHQIRHMGWLSEQLCGDQGTVTWKPVFMALTDKDILLYDTAPWSKEEWATPFQSHPLLATRLVHCSKQTSQLGGTDVMSFGTRSGSRTGVEVHIFRVETQRDLAFWSRALVQGSHGAAVLTRQVSCNAVWKSKKAKLTVHFEEGFTLREEPETSEAGEGALLWAHPFEDLRSSSDDGHRLLWLDFAGHGEQELDLQTCPKPIVFVIHTFLSSKVSRMGLIA</sequence>
<dbReference type="SMART" id="SM00233">
    <property type="entry name" value="PH"/>
    <property type="match status" value="2"/>
</dbReference>
<dbReference type="GO" id="GO:0016010">
    <property type="term" value="C:dystrophin-associated glycoprotein complex"/>
    <property type="evidence" value="ECO:0007669"/>
    <property type="project" value="TreeGrafter"/>
</dbReference>
<feature type="compositionally biased region" description="Gly residues" evidence="14">
    <location>
        <begin position="264"/>
        <end position="273"/>
    </location>
</feature>
<keyword evidence="7" id="KW-0677">Repeat</keyword>
<dbReference type="Pfam" id="PF00595">
    <property type="entry name" value="PDZ"/>
    <property type="match status" value="1"/>
</dbReference>
<dbReference type="PROSITE" id="PS50003">
    <property type="entry name" value="PH_DOMAIN"/>
    <property type="match status" value="1"/>
</dbReference>
<dbReference type="Pfam" id="PF18012">
    <property type="entry name" value="PH_17"/>
    <property type="match status" value="1"/>
</dbReference>
<dbReference type="InterPro" id="IPR015482">
    <property type="entry name" value="Syntrophin"/>
</dbReference>
<dbReference type="Proteomes" id="UP000735302">
    <property type="component" value="Unassembled WGS sequence"/>
</dbReference>
<keyword evidence="12" id="KW-0009">Actin-binding</keyword>
<keyword evidence="8" id="KW-0106">Calcium</keyword>
<evidence type="ECO:0000256" key="6">
    <source>
        <dbReference type="ARBA" id="ARBA00022553"/>
    </source>
</evidence>
<feature type="domain" description="PH" evidence="15">
    <location>
        <begin position="360"/>
        <end position="472"/>
    </location>
</feature>
<dbReference type="FunFam" id="2.30.42.10:FF:000052">
    <property type="entry name" value="Syntrophin beta 1"/>
    <property type="match status" value="1"/>
</dbReference>
<evidence type="ECO:0000313" key="17">
    <source>
        <dbReference type="EMBL" id="GFO19632.1"/>
    </source>
</evidence>
<dbReference type="Gene3D" id="2.30.29.30">
    <property type="entry name" value="Pleckstrin-homology domain (PH domain)/Phosphotyrosine-binding domain (PTB)"/>
    <property type="match status" value="1"/>
</dbReference>
<dbReference type="GO" id="GO:0005516">
    <property type="term" value="F:calmodulin binding"/>
    <property type="evidence" value="ECO:0007669"/>
    <property type="project" value="UniProtKB-KW"/>
</dbReference>
<evidence type="ECO:0000256" key="10">
    <source>
        <dbReference type="ARBA" id="ARBA00022949"/>
    </source>
</evidence>
<comment type="similarity">
    <text evidence="4">Belongs to the syntrophin family.</text>
</comment>
<dbReference type="InterPro" id="IPR011993">
    <property type="entry name" value="PH-like_dom_sf"/>
</dbReference>
<comment type="caution">
    <text evidence="17">The sequence shown here is derived from an EMBL/GenBank/DDBJ whole genome shotgun (WGS) entry which is preliminary data.</text>
</comment>
<dbReference type="GO" id="GO:0012505">
    <property type="term" value="C:endomembrane system"/>
    <property type="evidence" value="ECO:0007669"/>
    <property type="project" value="UniProtKB-SubCell"/>
</dbReference>
<evidence type="ECO:0000256" key="9">
    <source>
        <dbReference type="ARBA" id="ARBA00022860"/>
    </source>
</evidence>
<dbReference type="Pfam" id="PF00169">
    <property type="entry name" value="PH"/>
    <property type="match status" value="1"/>
</dbReference>
<evidence type="ECO:0000256" key="2">
    <source>
        <dbReference type="ARBA" id="ARBA00004245"/>
    </source>
</evidence>
<evidence type="ECO:0000256" key="14">
    <source>
        <dbReference type="SAM" id="MobiDB-lite"/>
    </source>
</evidence>
<evidence type="ECO:0000259" key="16">
    <source>
        <dbReference type="PROSITE" id="PS50106"/>
    </source>
</evidence>
<evidence type="ECO:0000259" key="15">
    <source>
        <dbReference type="PROSITE" id="PS50003"/>
    </source>
</evidence>
<evidence type="ECO:0000256" key="13">
    <source>
        <dbReference type="ARBA" id="ARBA00023212"/>
    </source>
</evidence>
<evidence type="ECO:0000256" key="3">
    <source>
        <dbReference type="ARBA" id="ARBA00004282"/>
    </source>
</evidence>
<keyword evidence="11" id="KW-0472">Membrane</keyword>
<gene>
    <name evidence="17" type="ORF">PoB_004613700</name>
</gene>
<evidence type="ECO:0000256" key="4">
    <source>
        <dbReference type="ARBA" id="ARBA00010798"/>
    </source>
</evidence>
<proteinExistence type="inferred from homology"/>
<dbReference type="SUPFAM" id="SSF50156">
    <property type="entry name" value="PDZ domain-like"/>
    <property type="match status" value="1"/>
</dbReference>
<keyword evidence="18" id="KW-1185">Reference proteome</keyword>
<feature type="domain" description="PDZ" evidence="16">
    <location>
        <begin position="151"/>
        <end position="234"/>
    </location>
</feature>
<evidence type="ECO:0000256" key="7">
    <source>
        <dbReference type="ARBA" id="ARBA00022737"/>
    </source>
</evidence>
<protein>
    <submittedName>
        <fullName evidence="17">Beta-1-syntrophin-like</fullName>
    </submittedName>
</protein>
<keyword evidence="9" id="KW-0112">Calmodulin-binding</keyword>
<evidence type="ECO:0000313" key="18">
    <source>
        <dbReference type="Proteomes" id="UP000735302"/>
    </source>
</evidence>
<keyword evidence="5" id="KW-0963">Cytoplasm</keyword>
<organism evidence="17 18">
    <name type="scientific">Plakobranchus ocellatus</name>
    <dbReference type="NCBI Taxonomy" id="259542"/>
    <lineage>
        <taxon>Eukaryota</taxon>
        <taxon>Metazoa</taxon>
        <taxon>Spiralia</taxon>
        <taxon>Lophotrochozoa</taxon>
        <taxon>Mollusca</taxon>
        <taxon>Gastropoda</taxon>
        <taxon>Heterobranchia</taxon>
        <taxon>Euthyneura</taxon>
        <taxon>Panpulmonata</taxon>
        <taxon>Sacoglossa</taxon>
        <taxon>Placobranchoidea</taxon>
        <taxon>Plakobranchidae</taxon>
        <taxon>Plakobranchus</taxon>
    </lineage>
</organism>
<evidence type="ECO:0000256" key="11">
    <source>
        <dbReference type="ARBA" id="ARBA00023136"/>
    </source>
</evidence>
<feature type="region of interest" description="Disordered" evidence="14">
    <location>
        <begin position="258"/>
        <end position="277"/>
    </location>
</feature>
<reference evidence="17 18" key="1">
    <citation type="journal article" date="2021" name="Elife">
        <title>Chloroplast acquisition without the gene transfer in kleptoplastic sea slugs, Plakobranchus ocellatus.</title>
        <authorList>
            <person name="Maeda T."/>
            <person name="Takahashi S."/>
            <person name="Yoshida T."/>
            <person name="Shimamura S."/>
            <person name="Takaki Y."/>
            <person name="Nagai Y."/>
            <person name="Toyoda A."/>
            <person name="Suzuki Y."/>
            <person name="Arimoto A."/>
            <person name="Ishii H."/>
            <person name="Satoh N."/>
            <person name="Nishiyama T."/>
            <person name="Hasebe M."/>
            <person name="Maruyama T."/>
            <person name="Minagawa J."/>
            <person name="Obokata J."/>
            <person name="Shigenobu S."/>
        </authorList>
    </citation>
    <scope>NUCLEOTIDE SEQUENCE [LARGE SCALE GENOMIC DNA]</scope>
</reference>
<dbReference type="PANTHER" id="PTHR10554">
    <property type="entry name" value="SYNTROPHIN"/>
    <property type="match status" value="1"/>
</dbReference>
<dbReference type="GO" id="GO:0005856">
    <property type="term" value="C:cytoskeleton"/>
    <property type="evidence" value="ECO:0007669"/>
    <property type="project" value="UniProtKB-SubCell"/>
</dbReference>
<evidence type="ECO:0000256" key="12">
    <source>
        <dbReference type="ARBA" id="ARBA00023203"/>
    </source>
</evidence>
<dbReference type="InterPro" id="IPR041428">
    <property type="entry name" value="PHsplit_syntrophin"/>
</dbReference>
<keyword evidence="6" id="KW-0597">Phosphoprotein</keyword>
<evidence type="ECO:0000256" key="1">
    <source>
        <dbReference type="ARBA" id="ARBA00004184"/>
    </source>
</evidence>
<evidence type="ECO:0000256" key="5">
    <source>
        <dbReference type="ARBA" id="ARBA00022490"/>
    </source>
</evidence>
<dbReference type="GO" id="GO:0005198">
    <property type="term" value="F:structural molecule activity"/>
    <property type="evidence" value="ECO:0007669"/>
    <property type="project" value="InterPro"/>
</dbReference>
<dbReference type="InterPro" id="IPR001849">
    <property type="entry name" value="PH_domain"/>
</dbReference>
<dbReference type="Pfam" id="PF23012">
    <property type="entry name" value="Syntrophin_4th"/>
    <property type="match status" value="1"/>
</dbReference>
<dbReference type="SMART" id="SM00228">
    <property type="entry name" value="PDZ"/>
    <property type="match status" value="1"/>
</dbReference>
<keyword evidence="13" id="KW-0206">Cytoskeleton</keyword>